<evidence type="ECO:0000256" key="1">
    <source>
        <dbReference type="ARBA" id="ARBA00004225"/>
    </source>
</evidence>
<evidence type="ECO:0000256" key="7">
    <source>
        <dbReference type="ARBA" id="ARBA00023128"/>
    </source>
</evidence>
<evidence type="ECO:0000256" key="3">
    <source>
        <dbReference type="ARBA" id="ARBA00022448"/>
    </source>
</evidence>
<dbReference type="NCBIfam" id="TIGR00798">
    <property type="entry name" value="mtc"/>
    <property type="match status" value="1"/>
</dbReference>
<keyword evidence="6 9" id="KW-1133">Transmembrane helix</keyword>
<dbReference type="PANTHER" id="PTHR11153">
    <property type="entry name" value="SIDEROFLEXIN"/>
    <property type="match status" value="1"/>
</dbReference>
<evidence type="ECO:0000313" key="10">
    <source>
        <dbReference type="EMBL" id="ACO11026.1"/>
    </source>
</evidence>
<accession>C1BPS3</accession>
<dbReference type="Pfam" id="PF03820">
    <property type="entry name" value="SFXNs"/>
    <property type="match status" value="1"/>
</dbReference>
<dbReference type="GO" id="GO:0005743">
    <property type="term" value="C:mitochondrial inner membrane"/>
    <property type="evidence" value="ECO:0007669"/>
    <property type="project" value="TreeGrafter"/>
</dbReference>
<proteinExistence type="evidence at transcript level"/>
<comment type="caution">
    <text evidence="9">Lacks conserved residue(s) required for the propagation of feature annotation.</text>
</comment>
<protein>
    <recommendedName>
        <fullName evidence="9">Sidoreflexin</fullName>
    </recommendedName>
</protein>
<dbReference type="PANTHER" id="PTHR11153:SF14">
    <property type="entry name" value="SIDEROFLEXIN-2"/>
    <property type="match status" value="1"/>
</dbReference>
<evidence type="ECO:0000256" key="4">
    <source>
        <dbReference type="ARBA" id="ARBA00022692"/>
    </source>
</evidence>
<feature type="transmembrane region" description="Helical" evidence="9">
    <location>
        <begin position="263"/>
        <end position="285"/>
    </location>
</feature>
<evidence type="ECO:0000256" key="2">
    <source>
        <dbReference type="ARBA" id="ARBA00005974"/>
    </source>
</evidence>
<dbReference type="GO" id="GO:0015075">
    <property type="term" value="F:monoatomic ion transmembrane transporter activity"/>
    <property type="evidence" value="ECO:0007669"/>
    <property type="project" value="InterPro"/>
</dbReference>
<comment type="subcellular location">
    <subcellularLocation>
        <location evidence="1 9">Mitochondrion membrane</location>
        <topology evidence="1 9">Multi-pass membrane protein</topology>
    </subcellularLocation>
</comment>
<reference evidence="10" key="1">
    <citation type="submission" date="2009-03" db="EMBL/GenBank/DDBJ databases">
        <title>Caligus rogercresseyi ESTs and full-length cDNAs.</title>
        <authorList>
            <person name="Yasuike M."/>
            <person name="von Schalburg K."/>
            <person name="Cooper G."/>
            <person name="Leong J."/>
            <person name="Jones S.R.M."/>
            <person name="Koop B.F."/>
        </authorList>
    </citation>
    <scope>NUCLEOTIDE SEQUENCE</scope>
    <source>
        <tissue evidence="10">Whole tissue</tissue>
    </source>
</reference>
<comment type="similarity">
    <text evidence="2 9">Belongs to the sideroflexin family.</text>
</comment>
<evidence type="ECO:0000256" key="9">
    <source>
        <dbReference type="RuleBase" id="RU362000"/>
    </source>
</evidence>
<name>C1BPS3_CALRO</name>
<keyword evidence="5" id="KW-0029">Amino-acid transport</keyword>
<feature type="transmembrane region" description="Helical" evidence="9">
    <location>
        <begin position="213"/>
        <end position="242"/>
    </location>
</feature>
<dbReference type="InterPro" id="IPR004686">
    <property type="entry name" value="Mtc"/>
</dbReference>
<dbReference type="AlphaFoldDB" id="C1BPS3"/>
<evidence type="ECO:0000256" key="8">
    <source>
        <dbReference type="ARBA" id="ARBA00023136"/>
    </source>
</evidence>
<evidence type="ECO:0000256" key="6">
    <source>
        <dbReference type="ARBA" id="ARBA00022989"/>
    </source>
</evidence>
<dbReference type="GO" id="GO:0140300">
    <property type="term" value="P:serine import into mitochondrion"/>
    <property type="evidence" value="ECO:0007669"/>
    <property type="project" value="TreeGrafter"/>
</dbReference>
<keyword evidence="3" id="KW-0813">Transport</keyword>
<evidence type="ECO:0000256" key="5">
    <source>
        <dbReference type="ARBA" id="ARBA00022970"/>
    </source>
</evidence>
<sequence>MTIDVEKPLWDQSSFYGRFRHFVWLTNPLNCLHGSTELLQAKEFLLVCREKGIDKEDKEKVVKAMRLTQSSFHPDSGELMNVFGRMSFQVPGGMLLTGAMLHFYKSVPQVMFWQWFNQSFNALVNYTNRNANSPSSPSQLGLAYALATSSALGTALGLNSLIGPRSHPLIKRFVPFAAVAAANCVNIPLMRSMELAEGIELRDSQGSTVAKSSYAAGLGIACVVLSRVTMAAPGMIIVPLVMENMEKKEWFRRRRILHVPFQVILAGAFLSFMVPAACALFPQVMPVSRESLERYDPLAFESIKEHPSIRVLTFNKGL</sequence>
<keyword evidence="7 9" id="KW-0496">Mitochondrion</keyword>
<gene>
    <name evidence="10" type="primary">SFXN2</name>
</gene>
<keyword evidence="4 9" id="KW-0812">Transmembrane</keyword>
<dbReference type="EMBL" id="BT076602">
    <property type="protein sequence ID" value="ACO11026.1"/>
    <property type="molecule type" value="mRNA"/>
</dbReference>
<organism evidence="10">
    <name type="scientific">Caligus rogercresseyi</name>
    <name type="common">Sea louse</name>
    <dbReference type="NCBI Taxonomy" id="217165"/>
    <lineage>
        <taxon>Eukaryota</taxon>
        <taxon>Metazoa</taxon>
        <taxon>Ecdysozoa</taxon>
        <taxon>Arthropoda</taxon>
        <taxon>Crustacea</taxon>
        <taxon>Multicrustacea</taxon>
        <taxon>Hexanauplia</taxon>
        <taxon>Copepoda</taxon>
        <taxon>Siphonostomatoida</taxon>
        <taxon>Caligidae</taxon>
        <taxon>Caligus</taxon>
    </lineage>
</organism>
<keyword evidence="8 9" id="KW-0472">Membrane</keyword>